<protein>
    <submittedName>
        <fullName evidence="1">Uncharacterized protein</fullName>
    </submittedName>
</protein>
<comment type="caution">
    <text evidence="1">The sequence shown here is derived from an EMBL/GenBank/DDBJ whole genome shotgun (WGS) entry which is preliminary data.</text>
</comment>
<keyword evidence="2" id="KW-1185">Reference proteome</keyword>
<gene>
    <name evidence="1" type="ORF">ACFYM3_16330</name>
</gene>
<evidence type="ECO:0000313" key="1">
    <source>
        <dbReference type="EMBL" id="MFE9226171.1"/>
    </source>
</evidence>
<accession>A0ABW6LCJ7</accession>
<dbReference type="Proteomes" id="UP001601288">
    <property type="component" value="Unassembled WGS sequence"/>
</dbReference>
<evidence type="ECO:0000313" key="2">
    <source>
        <dbReference type="Proteomes" id="UP001601288"/>
    </source>
</evidence>
<organism evidence="1 2">
    <name type="scientific">Streptomyces massasporeus</name>
    <dbReference type="NCBI Taxonomy" id="67324"/>
    <lineage>
        <taxon>Bacteria</taxon>
        <taxon>Bacillati</taxon>
        <taxon>Actinomycetota</taxon>
        <taxon>Actinomycetes</taxon>
        <taxon>Kitasatosporales</taxon>
        <taxon>Streptomycetaceae</taxon>
        <taxon>Streptomyces</taxon>
    </lineage>
</organism>
<dbReference type="EMBL" id="JBIAFP010000008">
    <property type="protein sequence ID" value="MFE9226171.1"/>
    <property type="molecule type" value="Genomic_DNA"/>
</dbReference>
<name>A0ABW6LCJ7_9ACTN</name>
<sequence length="74" mass="7845">MTAAKLPGRNWLRMAPADFDRDAPAVPDASDRHVPAVPDECGTVPLFGEDPAAARTPGTRVPAATFPEQADTLF</sequence>
<dbReference type="RefSeq" id="WP_358278713.1">
    <property type="nucleotide sequence ID" value="NZ_JBEYGJ010000003.1"/>
</dbReference>
<reference evidence="1 2" key="1">
    <citation type="submission" date="2024-10" db="EMBL/GenBank/DDBJ databases">
        <title>The Natural Products Discovery Center: Release of the First 8490 Sequenced Strains for Exploring Actinobacteria Biosynthetic Diversity.</title>
        <authorList>
            <person name="Kalkreuter E."/>
            <person name="Kautsar S.A."/>
            <person name="Yang D."/>
            <person name="Bader C.D."/>
            <person name="Teijaro C.N."/>
            <person name="Fluegel L."/>
            <person name="Davis C.M."/>
            <person name="Simpson J.R."/>
            <person name="Lauterbach L."/>
            <person name="Steele A.D."/>
            <person name="Gui C."/>
            <person name="Meng S."/>
            <person name="Li G."/>
            <person name="Viehrig K."/>
            <person name="Ye F."/>
            <person name="Su P."/>
            <person name="Kiefer A.F."/>
            <person name="Nichols A."/>
            <person name="Cepeda A.J."/>
            <person name="Yan W."/>
            <person name="Fan B."/>
            <person name="Jiang Y."/>
            <person name="Adhikari A."/>
            <person name="Zheng C.-J."/>
            <person name="Schuster L."/>
            <person name="Cowan T.M."/>
            <person name="Smanski M.J."/>
            <person name="Chevrette M.G."/>
            <person name="De Carvalho L.P.S."/>
            <person name="Shen B."/>
        </authorList>
    </citation>
    <scope>NUCLEOTIDE SEQUENCE [LARGE SCALE GENOMIC DNA]</scope>
    <source>
        <strain evidence="1 2">NPDC007066</strain>
    </source>
</reference>
<proteinExistence type="predicted"/>